<feature type="compositionally biased region" description="Polar residues" evidence="6">
    <location>
        <begin position="890"/>
        <end position="903"/>
    </location>
</feature>
<organism evidence="8 9">
    <name type="scientific">Felis catus</name>
    <name type="common">Cat</name>
    <name type="synonym">Felis silvestris catus</name>
    <dbReference type="NCBI Taxonomy" id="9685"/>
    <lineage>
        <taxon>Eukaryota</taxon>
        <taxon>Metazoa</taxon>
        <taxon>Chordata</taxon>
        <taxon>Craniata</taxon>
        <taxon>Vertebrata</taxon>
        <taxon>Euteleostomi</taxon>
        <taxon>Mammalia</taxon>
        <taxon>Eutheria</taxon>
        <taxon>Laurasiatheria</taxon>
        <taxon>Carnivora</taxon>
        <taxon>Feliformia</taxon>
        <taxon>Felidae</taxon>
        <taxon>Felinae</taxon>
        <taxon>Felis</taxon>
    </lineage>
</organism>
<keyword evidence="9" id="KW-1185">Reference proteome</keyword>
<evidence type="ECO:0000256" key="3">
    <source>
        <dbReference type="ARBA" id="ARBA00022777"/>
    </source>
</evidence>
<feature type="region of interest" description="Disordered" evidence="6">
    <location>
        <begin position="802"/>
        <end position="833"/>
    </location>
</feature>
<proteinExistence type="predicted"/>
<protein>
    <recommendedName>
        <fullName evidence="7">Protein kinase domain-containing protein</fullName>
    </recommendedName>
</protein>
<dbReference type="Proteomes" id="UP000823872">
    <property type="component" value="Chromosome C2"/>
</dbReference>
<dbReference type="InterPro" id="IPR000719">
    <property type="entry name" value="Prot_kinase_dom"/>
</dbReference>
<evidence type="ECO:0000256" key="4">
    <source>
        <dbReference type="ARBA" id="ARBA00022840"/>
    </source>
</evidence>
<evidence type="ECO:0000256" key="6">
    <source>
        <dbReference type="SAM" id="MobiDB-lite"/>
    </source>
</evidence>
<reference evidence="8 9" key="1">
    <citation type="submission" date="2021-02" db="EMBL/GenBank/DDBJ databases">
        <title>Safari Cat Assemblies.</title>
        <authorList>
            <person name="Bredemeyer K.R."/>
            <person name="Murphy W.J."/>
        </authorList>
    </citation>
    <scope>NUCLEOTIDE SEQUENCE [LARGE SCALE GENOMIC DNA]</scope>
</reference>
<dbReference type="PANTHER" id="PTHR43671:SF92">
    <property type="entry name" value="SERINE_THREONINE-PROTEIN KINASE NEK10"/>
    <property type="match status" value="1"/>
</dbReference>
<reference evidence="8" key="2">
    <citation type="submission" date="2025-08" db="UniProtKB">
        <authorList>
            <consortium name="Ensembl"/>
        </authorList>
    </citation>
    <scope>IDENTIFICATION</scope>
    <source>
        <strain evidence="8">breed Abyssinian</strain>
    </source>
</reference>
<feature type="coiled-coil region" evidence="5">
    <location>
        <begin position="749"/>
        <end position="780"/>
    </location>
</feature>
<dbReference type="PANTHER" id="PTHR43671">
    <property type="entry name" value="SERINE/THREONINE-PROTEIN KINASE NEK"/>
    <property type="match status" value="1"/>
</dbReference>
<keyword evidence="1" id="KW-0808">Transferase</keyword>
<dbReference type="PROSITE" id="PS50011">
    <property type="entry name" value="PROTEIN_KINASE_DOM"/>
    <property type="match status" value="1"/>
</dbReference>
<evidence type="ECO:0000259" key="7">
    <source>
        <dbReference type="PROSITE" id="PS50011"/>
    </source>
</evidence>
<evidence type="ECO:0000313" key="8">
    <source>
        <dbReference type="Ensembl" id="ENSFCTP00005017832.1"/>
    </source>
</evidence>
<feature type="region of interest" description="Disordered" evidence="6">
    <location>
        <begin position="1"/>
        <end position="25"/>
    </location>
</feature>
<dbReference type="InterPro" id="IPR008266">
    <property type="entry name" value="Tyr_kinase_AS"/>
</dbReference>
<evidence type="ECO:0000256" key="5">
    <source>
        <dbReference type="SAM" id="Coils"/>
    </source>
</evidence>
<feature type="domain" description="Protein kinase" evidence="7">
    <location>
        <begin position="466"/>
        <end position="749"/>
    </location>
</feature>
<feature type="region of interest" description="Disordered" evidence="6">
    <location>
        <begin position="890"/>
        <end position="909"/>
    </location>
</feature>
<evidence type="ECO:0000256" key="2">
    <source>
        <dbReference type="ARBA" id="ARBA00022741"/>
    </source>
</evidence>
<dbReference type="GeneTree" id="ENSGT00940000161037"/>
<dbReference type="Gene3D" id="3.30.200.20">
    <property type="entry name" value="Phosphorylase Kinase, domain 1"/>
    <property type="match status" value="1"/>
</dbReference>
<feature type="compositionally biased region" description="Low complexity" evidence="6">
    <location>
        <begin position="802"/>
        <end position="818"/>
    </location>
</feature>
<keyword evidence="4" id="KW-0067">ATP-binding</keyword>
<dbReference type="InterPro" id="IPR016024">
    <property type="entry name" value="ARM-type_fold"/>
</dbReference>
<dbReference type="InterPro" id="IPR011009">
    <property type="entry name" value="Kinase-like_dom_sf"/>
</dbReference>
<gene>
    <name evidence="8" type="primary">NEK10</name>
</gene>
<name>A0ABI7X5P9_FELCA</name>
<keyword evidence="2" id="KW-0547">Nucleotide-binding</keyword>
<evidence type="ECO:0000313" key="9">
    <source>
        <dbReference type="Proteomes" id="UP000823872"/>
    </source>
</evidence>
<dbReference type="InterPro" id="IPR011989">
    <property type="entry name" value="ARM-like"/>
</dbReference>
<dbReference type="SUPFAM" id="SSF48371">
    <property type="entry name" value="ARM repeat"/>
    <property type="match status" value="1"/>
</dbReference>
<accession>A0ABI7X5P9</accession>
<feature type="compositionally biased region" description="Basic and acidic residues" evidence="6">
    <location>
        <begin position="1"/>
        <end position="19"/>
    </location>
</feature>
<dbReference type="InterPro" id="IPR050660">
    <property type="entry name" value="NEK_Ser/Thr_kinase"/>
</dbReference>
<reference evidence="8" key="3">
    <citation type="submission" date="2025-09" db="UniProtKB">
        <authorList>
            <consortium name="Ensembl"/>
        </authorList>
    </citation>
    <scope>IDENTIFICATION</scope>
    <source>
        <strain evidence="8">breed Abyssinian</strain>
    </source>
</reference>
<evidence type="ECO:0000256" key="1">
    <source>
        <dbReference type="ARBA" id="ARBA00022679"/>
    </source>
</evidence>
<keyword evidence="3" id="KW-0418">Kinase</keyword>
<sequence length="1120" mass="127447">MPDQDKKAKTTEKSTEKKQQGVTTRDYSDLKRLRCLLNVQSSKQQLPAINFDSAQNSMTKSEPAIKVGGHRTRGQWHESTEAVELENFSINYKNERNFSKHPQHKLFQEIFTALVKNRLICREWVNRAPSIHFLRVLICLRLLMRDPCYQEILHSLGGIENLAQYMEIVANEYLSYGEDQHSVDKLVNMTYIFQKLAAVKDQREWVTTSGAHKTLVNLLGARDTNVLLGALLALASLAESPECREKISELNIVENLLMILHEYDLLSKRLTAELLRLLCAEPQVKEQVKLYEGVPVLLSLLHSDHLKLLWSVVWILVQVCEDPETSVEIRIWGGIKQLLHILRGDRNFVSDRSSIGSLSSANAAGRIQQLHLSEDLSPREIQENTFSLQAACCAALTELVLNDTNAHQVVQENGIYTIAKLILPNKQKNAAKTNLLQCYAFRALRFLFSMERNRPLFKRLFPTDLFEIFIDIGHYVRDISAYEELVSKLNLLVVRKRSGQNLLAMKEVNLHNPAFGKDKKDRDSSVKNIVSELTIIKEQLYHPNVVRYYKTFLENDRLYIVMELIEGAPLGEHFSSLKEKQHHFIEERLWKIFIQLCLALRYLHKEKRIVHRDLTPNNIMLGDKDKVTVTDFGLAKQKQENSKLTSVVGTILYSCPEVLKSEPYGEKADVWAAGCILYQMATLNPPFYSTNMLSLATKIVQAVYEPVPEGTYSEKVTDTISRCLTPDAEARPDIVEVSSMISDVMMKYLDNLSTSQLALEKKLERERKRTQRYFMEANRNAVTCHQELALLSHDTFEKASLSSSSSGGTSLKSELSESADLPPEGFQAPCGKDEDRACDEILSEETFNLENIDKDMYSELDEELDISDNSSSSSSSPVKESTFSILKRSFSASGGERQSQTRDFTGGIGSRPRPALLPLDLLLKVPPLMLRAHVKELEAELVTGWQSHSLPAVILRNLRDHASAGIAVSQRKVRQISDPIQQILIQLHKIIYITQLPPALHHNLKRRVIERFKKSLFSQQSNPCNLKSEIKKLSQGSPEPIEPNFFTVDYHLLRHSSSGNSLSLDDPTGLCTSFDLEEGITYEQMQTVIEEVLEESGYYNFKSNRYHSYPWGTKNHPTKR</sequence>
<dbReference type="Pfam" id="PF00069">
    <property type="entry name" value="Pkinase"/>
    <property type="match status" value="1"/>
</dbReference>
<dbReference type="Ensembl" id="ENSFCTT00005027452.1">
    <property type="protein sequence ID" value="ENSFCTP00005017832.1"/>
    <property type="gene ID" value="ENSFCTG00005009721.1"/>
</dbReference>
<keyword evidence="5" id="KW-0175">Coiled coil</keyword>
<dbReference type="Gene3D" id="1.10.510.10">
    <property type="entry name" value="Transferase(Phosphotransferase) domain 1"/>
    <property type="match status" value="1"/>
</dbReference>
<dbReference type="SUPFAM" id="SSF56112">
    <property type="entry name" value="Protein kinase-like (PK-like)"/>
    <property type="match status" value="1"/>
</dbReference>
<dbReference type="Gene3D" id="1.25.10.10">
    <property type="entry name" value="Leucine-rich Repeat Variant"/>
    <property type="match status" value="2"/>
</dbReference>
<dbReference type="PROSITE" id="PS00109">
    <property type="entry name" value="PROTEIN_KINASE_TYR"/>
    <property type="match status" value="1"/>
</dbReference>